<name>A0A6A4VQV7_AMPAM</name>
<evidence type="ECO:0008006" key="5">
    <source>
        <dbReference type="Google" id="ProtNLM"/>
    </source>
</evidence>
<keyword evidence="2" id="KW-0732">Signal</keyword>
<evidence type="ECO:0000256" key="2">
    <source>
        <dbReference type="SAM" id="SignalP"/>
    </source>
</evidence>
<reference evidence="3 4" key="1">
    <citation type="submission" date="2019-07" db="EMBL/GenBank/DDBJ databases">
        <title>Draft genome assembly of a fouling barnacle, Amphibalanus amphitrite (Darwin, 1854): The first reference genome for Thecostraca.</title>
        <authorList>
            <person name="Kim W."/>
        </authorList>
    </citation>
    <scope>NUCLEOTIDE SEQUENCE [LARGE SCALE GENOMIC DNA]</scope>
    <source>
        <strain evidence="3">SNU_AA5</strain>
        <tissue evidence="3">Soma without cirri and trophi</tissue>
    </source>
</reference>
<protein>
    <recommendedName>
        <fullName evidence="5">G-protein coupled receptors family 1 profile domain-containing protein</fullName>
    </recommendedName>
</protein>
<keyword evidence="4" id="KW-1185">Reference proteome</keyword>
<feature type="transmembrane region" description="Helical" evidence="1">
    <location>
        <begin position="66"/>
        <end position="84"/>
    </location>
</feature>
<sequence>MKSRMKRMLFISWSWIPIVSLHGFVCHQLGLETSQEFDQRVLGVQETARECRWVKVALETATFFEVVQLLMSLTSTALFIYAATKGFQHEQRNRRRPASPDGRTNSNFVLRFKSFKRIVKVILTVLVLDIIGTGFRINHRWRPQLALNQLVHLMRMLLVVVEAWTYGLSYPSVRSAIGKLFCVRPVRIGVQEQPAVRRRPRNVNGWLGIDIEQAVRF</sequence>
<dbReference type="SUPFAM" id="SSF81321">
    <property type="entry name" value="Family A G protein-coupled receptor-like"/>
    <property type="match status" value="1"/>
</dbReference>
<keyword evidence="1" id="KW-1133">Transmembrane helix</keyword>
<keyword evidence="1" id="KW-0472">Membrane</keyword>
<feature type="signal peptide" evidence="2">
    <location>
        <begin position="1"/>
        <end position="23"/>
    </location>
</feature>
<organism evidence="3 4">
    <name type="scientific">Amphibalanus amphitrite</name>
    <name type="common">Striped barnacle</name>
    <name type="synonym">Balanus amphitrite</name>
    <dbReference type="NCBI Taxonomy" id="1232801"/>
    <lineage>
        <taxon>Eukaryota</taxon>
        <taxon>Metazoa</taxon>
        <taxon>Ecdysozoa</taxon>
        <taxon>Arthropoda</taxon>
        <taxon>Crustacea</taxon>
        <taxon>Multicrustacea</taxon>
        <taxon>Cirripedia</taxon>
        <taxon>Thoracica</taxon>
        <taxon>Thoracicalcarea</taxon>
        <taxon>Balanomorpha</taxon>
        <taxon>Balanoidea</taxon>
        <taxon>Balanidae</taxon>
        <taxon>Amphibalaninae</taxon>
        <taxon>Amphibalanus</taxon>
    </lineage>
</organism>
<dbReference type="Proteomes" id="UP000440578">
    <property type="component" value="Unassembled WGS sequence"/>
</dbReference>
<comment type="caution">
    <text evidence="3">The sequence shown here is derived from an EMBL/GenBank/DDBJ whole genome shotgun (WGS) entry which is preliminary data.</text>
</comment>
<evidence type="ECO:0000256" key="1">
    <source>
        <dbReference type="SAM" id="Phobius"/>
    </source>
</evidence>
<dbReference type="AlphaFoldDB" id="A0A6A4VQV7"/>
<feature type="chain" id="PRO_5025407792" description="G-protein coupled receptors family 1 profile domain-containing protein" evidence="2">
    <location>
        <begin position="24"/>
        <end position="217"/>
    </location>
</feature>
<evidence type="ECO:0000313" key="4">
    <source>
        <dbReference type="Proteomes" id="UP000440578"/>
    </source>
</evidence>
<accession>A0A6A4VQV7</accession>
<evidence type="ECO:0000313" key="3">
    <source>
        <dbReference type="EMBL" id="KAF0298597.1"/>
    </source>
</evidence>
<keyword evidence="1" id="KW-0812">Transmembrane</keyword>
<feature type="transmembrane region" description="Helical" evidence="1">
    <location>
        <begin position="118"/>
        <end position="137"/>
    </location>
</feature>
<proteinExistence type="predicted"/>
<gene>
    <name evidence="3" type="ORF">FJT64_004050</name>
</gene>
<dbReference type="EMBL" id="VIIS01001423">
    <property type="protein sequence ID" value="KAF0298597.1"/>
    <property type="molecule type" value="Genomic_DNA"/>
</dbReference>